<dbReference type="Proteomes" id="UP000009376">
    <property type="component" value="Unassembled WGS sequence"/>
</dbReference>
<dbReference type="GO" id="GO:0019748">
    <property type="term" value="P:secondary metabolic process"/>
    <property type="evidence" value="ECO:0007669"/>
    <property type="project" value="TreeGrafter"/>
</dbReference>
<dbReference type="InterPro" id="IPR032465">
    <property type="entry name" value="ACMSD"/>
</dbReference>
<name>D6GVD5_PARA5</name>
<gene>
    <name evidence="3" type="ORF">BJBARM5_0447</name>
</gene>
<keyword evidence="1" id="KW-0456">Lyase</keyword>
<evidence type="ECO:0000313" key="3">
    <source>
        <dbReference type="EMBL" id="EFD92773.1"/>
    </source>
</evidence>
<evidence type="ECO:0000256" key="1">
    <source>
        <dbReference type="ARBA" id="ARBA00023239"/>
    </source>
</evidence>
<evidence type="ECO:0000259" key="2">
    <source>
        <dbReference type="Pfam" id="PF04909"/>
    </source>
</evidence>
<dbReference type="Gene3D" id="3.20.20.140">
    <property type="entry name" value="Metal-dependent hydrolases"/>
    <property type="match status" value="1"/>
</dbReference>
<proteinExistence type="predicted"/>
<organism evidence="3 4">
    <name type="scientific">Candidatus Parvarchaeum acidophilus ARMAN-5</name>
    <dbReference type="NCBI Taxonomy" id="662762"/>
    <lineage>
        <taxon>Archaea</taxon>
        <taxon>Candidatus Parvarchaeota</taxon>
        <taxon>Candidatus Parvarchaeum</taxon>
    </lineage>
</organism>
<dbReference type="InterPro" id="IPR032466">
    <property type="entry name" value="Metal_Hydrolase"/>
</dbReference>
<dbReference type="InterPro" id="IPR006680">
    <property type="entry name" value="Amidohydro-rel"/>
</dbReference>
<dbReference type="EMBL" id="GG745553">
    <property type="protein sequence ID" value="EFD92773.1"/>
    <property type="molecule type" value="Genomic_DNA"/>
</dbReference>
<dbReference type="PANTHER" id="PTHR21240">
    <property type="entry name" value="2-AMINO-3-CARBOXYLMUCONATE-6-SEMIALDEHYDE DECARBOXYLASE"/>
    <property type="match status" value="1"/>
</dbReference>
<protein>
    <submittedName>
        <fullName evidence="3">Amidohydrolase 2</fullName>
    </submittedName>
</protein>
<feature type="domain" description="Amidohydrolase-related" evidence="2">
    <location>
        <begin position="47"/>
        <end position="235"/>
    </location>
</feature>
<dbReference type="AlphaFoldDB" id="D6GVD5"/>
<dbReference type="GO" id="GO:0005737">
    <property type="term" value="C:cytoplasm"/>
    <property type="evidence" value="ECO:0007669"/>
    <property type="project" value="TreeGrafter"/>
</dbReference>
<accession>D6GVD5</accession>
<dbReference type="PANTHER" id="PTHR21240:SF28">
    <property type="entry name" value="ISO-OROTATE DECARBOXYLASE (EUROFUNG)"/>
    <property type="match status" value="1"/>
</dbReference>
<sequence length="237" mass="27427">MILDFHLHTTNSAENYGFDEIRRVMRENGVDKAVIFPMKQGSSDELMRRNLENAKEEDKDLLPFLRLDPKSVRTGDFLKISGKFYGFKLHPRAENFDPFSSALEPFFEEIARQHKPVIIHSRKENNQNTDPDRLVSLADVYPGINFVFGHFANDSEVFFSKLVERKNAYVETSIVSSPRIIEMRVKQAGCEKILFGSDFPYSDQEIELLKIRKARLTDYEKDRILYVNAETLLGLQG</sequence>
<keyword evidence="3" id="KW-0378">Hydrolase</keyword>
<evidence type="ECO:0000313" key="4">
    <source>
        <dbReference type="Proteomes" id="UP000009376"/>
    </source>
</evidence>
<dbReference type="GO" id="GO:0016831">
    <property type="term" value="F:carboxy-lyase activity"/>
    <property type="evidence" value="ECO:0007669"/>
    <property type="project" value="InterPro"/>
</dbReference>
<dbReference type="Pfam" id="PF04909">
    <property type="entry name" value="Amidohydro_2"/>
    <property type="match status" value="1"/>
</dbReference>
<dbReference type="SUPFAM" id="SSF51556">
    <property type="entry name" value="Metallo-dependent hydrolases"/>
    <property type="match status" value="1"/>
</dbReference>
<reference evidence="3 4" key="1">
    <citation type="journal article" date="2010" name="Proc. Natl. Acad. Sci. U.S.A.">
        <title>Enigmatic, ultrasmall, uncultivated Archaea.</title>
        <authorList>
            <person name="Baker B.J."/>
            <person name="Comolli L.R."/>
            <person name="Dick G.J."/>
            <person name="Hauser L.J."/>
            <person name="Hyatt D."/>
            <person name="Dill B.D."/>
            <person name="Land M.L."/>
            <person name="Verberkmoes N.C."/>
            <person name="Hettich R.L."/>
            <person name="Banfield J.F."/>
        </authorList>
    </citation>
    <scope>NUCLEOTIDE SEQUENCE [LARGE SCALE GENOMIC DNA]</scope>
</reference>
<dbReference type="GO" id="GO:0016787">
    <property type="term" value="F:hydrolase activity"/>
    <property type="evidence" value="ECO:0007669"/>
    <property type="project" value="UniProtKB-KW"/>
</dbReference>
<dbReference type="CDD" id="cd01292">
    <property type="entry name" value="metallo-dependent_hydrolases"/>
    <property type="match status" value="1"/>
</dbReference>